<proteinExistence type="predicted"/>
<keyword evidence="2" id="KW-1185">Reference proteome</keyword>
<evidence type="ECO:0000313" key="1">
    <source>
        <dbReference type="EMBL" id="KRZ01191.1"/>
    </source>
</evidence>
<sequence>MIAKSLALSSFSGVLKPMSIWGRRKIQRTNKRKRSSRKRRLPAKAQLSVMPHIVNPITYRRTEIVSAAPVCAEVDYS</sequence>
<comment type="caution">
    <text evidence="1">The sequence shown here is derived from an EMBL/GenBank/DDBJ whole genome shotgun (WGS) entry which is preliminary data.</text>
</comment>
<dbReference type="EMBL" id="JYDP01000321">
    <property type="protein sequence ID" value="KRZ01191.1"/>
    <property type="molecule type" value="Genomic_DNA"/>
</dbReference>
<protein>
    <submittedName>
        <fullName evidence="1">Uncharacterized protein</fullName>
    </submittedName>
</protein>
<dbReference type="AlphaFoldDB" id="A0A0V1GSA2"/>
<evidence type="ECO:0000313" key="2">
    <source>
        <dbReference type="Proteomes" id="UP000055024"/>
    </source>
</evidence>
<dbReference type="Proteomes" id="UP000055024">
    <property type="component" value="Unassembled WGS sequence"/>
</dbReference>
<reference evidence="1 2" key="1">
    <citation type="submission" date="2015-01" db="EMBL/GenBank/DDBJ databases">
        <title>Evolution of Trichinella species and genotypes.</title>
        <authorList>
            <person name="Korhonen P.K."/>
            <person name="Edoardo P."/>
            <person name="Giuseppe L.R."/>
            <person name="Gasser R.B."/>
        </authorList>
    </citation>
    <scope>NUCLEOTIDE SEQUENCE [LARGE SCALE GENOMIC DNA]</scope>
    <source>
        <strain evidence="1">ISS1029</strain>
    </source>
</reference>
<name>A0A0V1GSA2_9BILA</name>
<organism evidence="1 2">
    <name type="scientific">Trichinella zimbabwensis</name>
    <dbReference type="NCBI Taxonomy" id="268475"/>
    <lineage>
        <taxon>Eukaryota</taxon>
        <taxon>Metazoa</taxon>
        <taxon>Ecdysozoa</taxon>
        <taxon>Nematoda</taxon>
        <taxon>Enoplea</taxon>
        <taxon>Dorylaimia</taxon>
        <taxon>Trichinellida</taxon>
        <taxon>Trichinellidae</taxon>
        <taxon>Trichinella</taxon>
    </lineage>
</organism>
<gene>
    <name evidence="1" type="ORF">T11_8125</name>
</gene>
<accession>A0A0V1GSA2</accession>